<dbReference type="NCBIfam" id="NF004314">
    <property type="entry name" value="PRK05710.1-3"/>
    <property type="match status" value="1"/>
</dbReference>
<evidence type="ECO:0000256" key="2">
    <source>
        <dbReference type="ARBA" id="ARBA00022723"/>
    </source>
</evidence>
<evidence type="ECO:0000256" key="4">
    <source>
        <dbReference type="ARBA" id="ARBA00022833"/>
    </source>
</evidence>
<dbReference type="PANTHER" id="PTHR43311:SF1">
    <property type="entry name" value="GLUTAMYL-Q TRNA(ASP) SYNTHETASE"/>
    <property type="match status" value="1"/>
</dbReference>
<dbReference type="InterPro" id="IPR022380">
    <property type="entry name" value="Glu-Q_tRNA(Asp)_Synthase"/>
</dbReference>
<dbReference type="EMBL" id="JACWUN010000008">
    <property type="protein sequence ID" value="MBD1400664.1"/>
    <property type="molecule type" value="Genomic_DNA"/>
</dbReference>
<evidence type="ECO:0000256" key="1">
    <source>
        <dbReference type="ARBA" id="ARBA00022598"/>
    </source>
</evidence>
<reference evidence="10" key="1">
    <citation type="submission" date="2020-09" db="EMBL/GenBank/DDBJ databases">
        <title>Pelobacter alkaliphilus sp. nov., a novel anaerobic arsenate-reducing bacterium from terrestrial mud volcano.</title>
        <authorList>
            <person name="Khomyakova M.A."/>
            <person name="Merkel A.Y."/>
            <person name="Slobodkin A.I."/>
        </authorList>
    </citation>
    <scope>NUCLEOTIDE SEQUENCE</scope>
    <source>
        <strain evidence="10">M08fum</strain>
    </source>
</reference>
<keyword evidence="5 7" id="KW-0067">ATP-binding</keyword>
<dbReference type="GO" id="GO:0005524">
    <property type="term" value="F:ATP binding"/>
    <property type="evidence" value="ECO:0007669"/>
    <property type="project" value="UniProtKB-KW"/>
</dbReference>
<evidence type="ECO:0000256" key="7">
    <source>
        <dbReference type="HAMAP-Rule" id="MF_01428"/>
    </source>
</evidence>
<dbReference type="SUPFAM" id="SSF52374">
    <property type="entry name" value="Nucleotidylyl transferase"/>
    <property type="match status" value="1"/>
</dbReference>
<name>A0A8J6UPE8_9BACT</name>
<dbReference type="InterPro" id="IPR020058">
    <property type="entry name" value="Glu/Gln-tRNA-synth_Ib_cat-dom"/>
</dbReference>
<dbReference type="GO" id="GO:0004818">
    <property type="term" value="F:glutamate-tRNA ligase activity"/>
    <property type="evidence" value="ECO:0007669"/>
    <property type="project" value="TreeGrafter"/>
</dbReference>
<dbReference type="Proteomes" id="UP000632828">
    <property type="component" value="Unassembled WGS sequence"/>
</dbReference>
<keyword evidence="3 7" id="KW-0547">Nucleotide-binding</keyword>
<feature type="binding site" evidence="7">
    <location>
        <position position="186"/>
    </location>
    <ligand>
        <name>L-glutamate</name>
        <dbReference type="ChEBI" id="CHEBI:29985"/>
    </ligand>
</feature>
<evidence type="ECO:0000256" key="5">
    <source>
        <dbReference type="ARBA" id="ARBA00022840"/>
    </source>
</evidence>
<feature type="short sequence motif" description="'HIGH' region" evidence="7">
    <location>
        <begin position="18"/>
        <end position="28"/>
    </location>
</feature>
<feature type="short sequence motif" description="'KMSKS' region" evidence="7">
    <location>
        <begin position="242"/>
        <end position="246"/>
    </location>
</feature>
<comment type="function">
    <text evidence="7">Catalyzes the tRNA-independent activation of glutamate in presence of ATP and the subsequent transfer of glutamate onto a tRNA(Asp). Glutamate is transferred on the 2-amino-5-(4,5-dihydroxy-2-cyclopenten-1-yl) moiety of the queuosine in the wobble position of the QUC anticodon.</text>
</comment>
<organism evidence="10 11">
    <name type="scientific">Pelovirga terrestris</name>
    <dbReference type="NCBI Taxonomy" id="2771352"/>
    <lineage>
        <taxon>Bacteria</taxon>
        <taxon>Pseudomonadati</taxon>
        <taxon>Thermodesulfobacteriota</taxon>
        <taxon>Desulfuromonadia</taxon>
        <taxon>Geobacterales</taxon>
        <taxon>Geobacteraceae</taxon>
        <taxon>Pelovirga</taxon>
    </lineage>
</organism>
<dbReference type="EC" id="6.1.1.-" evidence="7"/>
<proteinExistence type="inferred from homology"/>
<sequence length="307" mass="34258">MTAIVPHSHSPVIGRFAPSPTGPLHFGTLVAAVASYLQARRTGGRWLVRIEDLDPPRVVAGSAAALLLLLEELGFEWDGPVVYQSTRFERYQSILEELRYRQLVFDCGCSRREILASAPHPGEEGPIYPGTCRHGVRGSRRERSVRLRVEDRDIHFVDGIQKEQRQNLEREVGDFVLYRADGVFAYQLAVVIDDMDAGVTHVVRGADLLFSTPRQIRLYHCLGAEPPAYFHHPLVLGADGQKLSKRDGDYTLINQVNGAAQLWRALAFLGQTPPPELLDATPHEVLGWGLANFSISRVGRENRPLEL</sequence>
<evidence type="ECO:0000256" key="6">
    <source>
        <dbReference type="ARBA" id="ARBA00023146"/>
    </source>
</evidence>
<dbReference type="HAMAP" id="MF_01428">
    <property type="entry name" value="Glu_Q_tRNA_synth"/>
    <property type="match status" value="1"/>
</dbReference>
<dbReference type="InterPro" id="IPR049940">
    <property type="entry name" value="GluQ/Sye"/>
</dbReference>
<dbReference type="GO" id="GO:0006424">
    <property type="term" value="P:glutamyl-tRNA aminoacylation"/>
    <property type="evidence" value="ECO:0007669"/>
    <property type="project" value="InterPro"/>
</dbReference>
<keyword evidence="6 7" id="KW-0030">Aminoacyl-tRNA synthetase</keyword>
<feature type="binding site" evidence="7">
    <location>
        <position position="107"/>
    </location>
    <ligand>
        <name>Zn(2+)</name>
        <dbReference type="ChEBI" id="CHEBI:29105"/>
    </ligand>
</feature>
<comment type="cofactor">
    <cofactor evidence="7">
        <name>Zn(2+)</name>
        <dbReference type="ChEBI" id="CHEBI:29105"/>
    </cofactor>
    <text evidence="7">Binds 1 zinc ion per subunit.</text>
</comment>
<dbReference type="PANTHER" id="PTHR43311">
    <property type="entry name" value="GLUTAMATE--TRNA LIGASE"/>
    <property type="match status" value="1"/>
</dbReference>
<feature type="binding site" evidence="7">
    <location>
        <position position="51"/>
    </location>
    <ligand>
        <name>L-glutamate</name>
        <dbReference type="ChEBI" id="CHEBI:29985"/>
    </ligand>
</feature>
<comment type="similarity">
    <text evidence="7">Belongs to the class-I aminoacyl-tRNA synthetase family. GluQ subfamily.</text>
</comment>
<keyword evidence="2 7" id="KW-0479">Metal-binding</keyword>
<dbReference type="AlphaFoldDB" id="A0A8J6UPE8"/>
<evidence type="ECO:0000259" key="9">
    <source>
        <dbReference type="Pfam" id="PF00749"/>
    </source>
</evidence>
<protein>
    <recommendedName>
        <fullName evidence="7">Glutamyl-Q tRNA(Asp) synthetase</fullName>
        <shortName evidence="7">Glu-Q-RSs</shortName>
        <ecNumber evidence="7">6.1.1.-</ecNumber>
    </recommendedName>
</protein>
<feature type="binding site" evidence="7">
    <location>
        <position position="132"/>
    </location>
    <ligand>
        <name>Zn(2+)</name>
        <dbReference type="ChEBI" id="CHEBI:29105"/>
    </ligand>
</feature>
<feature type="binding site" evidence="7">
    <location>
        <position position="204"/>
    </location>
    <ligand>
        <name>L-glutamate</name>
        <dbReference type="ChEBI" id="CHEBI:29985"/>
    </ligand>
</feature>
<feature type="binding site" evidence="7">
    <location>
        <begin position="15"/>
        <end position="19"/>
    </location>
    <ligand>
        <name>L-glutamate</name>
        <dbReference type="ChEBI" id="CHEBI:29985"/>
    </ligand>
</feature>
<gene>
    <name evidence="10" type="primary">gluQRS</name>
    <name evidence="7" type="synonym">gluQ</name>
    <name evidence="10" type="ORF">ICT70_08290</name>
</gene>
<keyword evidence="1 7" id="KW-0436">Ligase</keyword>
<evidence type="ECO:0000256" key="8">
    <source>
        <dbReference type="RuleBase" id="RU363037"/>
    </source>
</evidence>
<dbReference type="InterPro" id="IPR014729">
    <property type="entry name" value="Rossmann-like_a/b/a_fold"/>
</dbReference>
<dbReference type="NCBIfam" id="TIGR03838">
    <property type="entry name" value="queuosine_YadB"/>
    <property type="match status" value="1"/>
</dbReference>
<feature type="binding site" evidence="7">
    <location>
        <position position="128"/>
    </location>
    <ligand>
        <name>Zn(2+)</name>
        <dbReference type="ChEBI" id="CHEBI:29105"/>
    </ligand>
</feature>
<evidence type="ECO:0000313" key="10">
    <source>
        <dbReference type="EMBL" id="MBD1400664.1"/>
    </source>
</evidence>
<dbReference type="NCBIfam" id="NF004315">
    <property type="entry name" value="PRK05710.1-4"/>
    <property type="match status" value="1"/>
</dbReference>
<dbReference type="GO" id="GO:0005829">
    <property type="term" value="C:cytosol"/>
    <property type="evidence" value="ECO:0007669"/>
    <property type="project" value="TreeGrafter"/>
</dbReference>
<keyword evidence="11" id="KW-1185">Reference proteome</keyword>
<keyword evidence="8" id="KW-0648">Protein biosynthesis</keyword>
<evidence type="ECO:0000256" key="3">
    <source>
        <dbReference type="ARBA" id="ARBA00022741"/>
    </source>
</evidence>
<dbReference type="Gene3D" id="3.40.50.620">
    <property type="entry name" value="HUPs"/>
    <property type="match status" value="1"/>
</dbReference>
<dbReference type="InterPro" id="IPR000924">
    <property type="entry name" value="Glu/Gln-tRNA-synth"/>
</dbReference>
<dbReference type="Pfam" id="PF00749">
    <property type="entry name" value="tRNA-synt_1c"/>
    <property type="match status" value="1"/>
</dbReference>
<dbReference type="GO" id="GO:0008270">
    <property type="term" value="F:zinc ion binding"/>
    <property type="evidence" value="ECO:0007669"/>
    <property type="project" value="UniProtKB-UniRule"/>
</dbReference>
<feature type="binding site" evidence="7">
    <location>
        <position position="245"/>
    </location>
    <ligand>
        <name>ATP</name>
        <dbReference type="ChEBI" id="CHEBI:30616"/>
    </ligand>
</feature>
<feature type="domain" description="Glutamyl/glutaminyl-tRNA synthetase class Ib catalytic" evidence="9">
    <location>
        <begin position="12"/>
        <end position="259"/>
    </location>
</feature>
<accession>A0A8J6UPE8</accession>
<dbReference type="PRINTS" id="PR00987">
    <property type="entry name" value="TRNASYNTHGLU"/>
</dbReference>
<evidence type="ECO:0000313" key="11">
    <source>
        <dbReference type="Proteomes" id="UP000632828"/>
    </source>
</evidence>
<dbReference type="GO" id="GO:0006400">
    <property type="term" value="P:tRNA modification"/>
    <property type="evidence" value="ECO:0007669"/>
    <property type="project" value="InterPro"/>
</dbReference>
<keyword evidence="4 7" id="KW-0862">Zinc</keyword>
<feature type="binding site" evidence="7">
    <location>
        <position position="109"/>
    </location>
    <ligand>
        <name>Zn(2+)</name>
        <dbReference type="ChEBI" id="CHEBI:29105"/>
    </ligand>
</feature>
<comment type="caution">
    <text evidence="10">The sequence shown here is derived from an EMBL/GenBank/DDBJ whole genome shotgun (WGS) entry which is preliminary data.</text>
</comment>